<proteinExistence type="predicted"/>
<dbReference type="PANTHER" id="PTHR48207:SF3">
    <property type="entry name" value="SUCCINATE--HYDROXYMETHYLGLUTARATE COA-TRANSFERASE"/>
    <property type="match status" value="1"/>
</dbReference>
<protein>
    <submittedName>
        <fullName evidence="2">CoA transferase</fullName>
    </submittedName>
</protein>
<dbReference type="InterPro" id="IPR023606">
    <property type="entry name" value="CoA-Trfase_III_dom_1_sf"/>
</dbReference>
<gene>
    <name evidence="2" type="ORF">G9Q37_14065</name>
</gene>
<dbReference type="GO" id="GO:0008410">
    <property type="term" value="F:CoA-transferase activity"/>
    <property type="evidence" value="ECO:0007669"/>
    <property type="project" value="TreeGrafter"/>
</dbReference>
<dbReference type="PANTHER" id="PTHR48207">
    <property type="entry name" value="SUCCINATE--HYDROXYMETHYLGLUTARATE COA-TRANSFERASE"/>
    <property type="match status" value="1"/>
</dbReference>
<dbReference type="EMBL" id="CP049989">
    <property type="protein sequence ID" value="QIM53196.1"/>
    <property type="molecule type" value="Genomic_DNA"/>
</dbReference>
<evidence type="ECO:0000256" key="1">
    <source>
        <dbReference type="ARBA" id="ARBA00022679"/>
    </source>
</evidence>
<dbReference type="Proteomes" id="UP000503162">
    <property type="component" value="Chromosome"/>
</dbReference>
<dbReference type="InterPro" id="IPR044855">
    <property type="entry name" value="CoA-Trfase_III_dom3_sf"/>
</dbReference>
<keyword evidence="1 2" id="KW-0808">Transferase</keyword>
<keyword evidence="3" id="KW-1185">Reference proteome</keyword>
<dbReference type="Gene3D" id="3.40.50.10540">
    <property type="entry name" value="Crotonobetainyl-coa:carnitine coa-transferase, domain 1"/>
    <property type="match status" value="2"/>
</dbReference>
<reference evidence="2 3" key="1">
    <citation type="submission" date="2020-03" db="EMBL/GenBank/DDBJ databases">
        <title>Hydrogenophaga sp. nov. isolated from cyanobacterial mat.</title>
        <authorList>
            <person name="Thorat V."/>
            <person name="Kirdat K."/>
            <person name="Tiwarekar B."/>
            <person name="Costa E.D."/>
            <person name="Yadav A."/>
        </authorList>
    </citation>
    <scope>NUCLEOTIDE SEQUENCE [LARGE SCALE GENOMIC DNA]</scope>
    <source>
        <strain evidence="2 3">BA0156</strain>
    </source>
</reference>
<evidence type="ECO:0000313" key="3">
    <source>
        <dbReference type="Proteomes" id="UP000503162"/>
    </source>
</evidence>
<dbReference type="AlphaFoldDB" id="A0A6G8IJI4"/>
<dbReference type="SUPFAM" id="SSF89796">
    <property type="entry name" value="CoA-transferase family III (CaiB/BaiF)"/>
    <property type="match status" value="2"/>
</dbReference>
<dbReference type="KEGG" id="hcz:G9Q37_14065"/>
<dbReference type="InterPro" id="IPR050483">
    <property type="entry name" value="CoA-transferase_III_domain"/>
</dbReference>
<dbReference type="Pfam" id="PF02515">
    <property type="entry name" value="CoA_transf_3"/>
    <property type="match status" value="2"/>
</dbReference>
<dbReference type="Gene3D" id="3.30.1540.10">
    <property type="entry name" value="formyl-coa transferase, domain 3"/>
    <property type="match status" value="1"/>
</dbReference>
<organism evidence="2 3">
    <name type="scientific">Hydrogenophaga crocea</name>
    <dbReference type="NCBI Taxonomy" id="2716225"/>
    <lineage>
        <taxon>Bacteria</taxon>
        <taxon>Pseudomonadati</taxon>
        <taxon>Pseudomonadota</taxon>
        <taxon>Betaproteobacteria</taxon>
        <taxon>Burkholderiales</taxon>
        <taxon>Comamonadaceae</taxon>
        <taxon>Hydrogenophaga</taxon>
    </lineage>
</organism>
<accession>A0A6G8IJI4</accession>
<name>A0A6G8IJI4_9BURK</name>
<sequence>MSQQPYSGIRVVELGVSVAAGTCGRLLADLGATVYVVEPRTANTQGKWADRISATAGKHSLLADPGNASDVQALVQLIRACEVVVLSSDLDGDGWPESWLGAIAECPIVCDITSFGRSGPLAGQSKDEAELQALSGIMDTTGLPDGEATPLGVPVIAMSAGLYAAGAIAVALSVYRRHGVGQSIEIALFDVAISTLTTFMTAHYSGRVPQRLGNGHGMAVPWNAYPASDGWILICTTNDAQWRRIARCIGPAVEGVERYVELRSRLTHREEIDTLVRDWTSKQPIDALEARLSAEGIPCGRIVCIHDLPSEPNLRLRRSLYSVPNPLTDEAVWVSNAIFRFLGEPPVTSAVPKRDSARTQLSTLVPRIPRTREHGEIPSKALPGLRVVEIGQLTTAPLAARHLATFGADVIKVEPPEGESARAWAPLRGGVSHFFVASNGEKRSVALDLRSEADRSYLCELLKDADVLVENMKPGALAKLGLGYERLRELNPRLVYCGISGFGLESVYPGRAAVDTVIQAMSGMMDATQSEGMPVKTGISSADILGGQAGFLAIVAALARRDEIGRGCAIDISMQDVGAWATQHRWNRAAAPTSKVPTQVANVAEACMHAQTQSRSLIVTCRDTLGQQWEVLASPMRLARTPPQIGGLIGAPSREHIAWHTRQAYSVANGENDEI</sequence>
<dbReference type="RefSeq" id="WP_166228031.1">
    <property type="nucleotide sequence ID" value="NZ_CP049989.1"/>
</dbReference>
<evidence type="ECO:0000313" key="2">
    <source>
        <dbReference type="EMBL" id="QIM53196.1"/>
    </source>
</evidence>
<dbReference type="InterPro" id="IPR003673">
    <property type="entry name" value="CoA-Trfase_fam_III"/>
</dbReference>